<protein>
    <submittedName>
        <fullName evidence="2">Uncharacterized protein</fullName>
    </submittedName>
</protein>
<evidence type="ECO:0000256" key="1">
    <source>
        <dbReference type="SAM" id="MobiDB-lite"/>
    </source>
</evidence>
<proteinExistence type="predicted"/>
<dbReference type="EMBL" id="JAWDGP010000544">
    <property type="protein sequence ID" value="KAK3799682.1"/>
    <property type="molecule type" value="Genomic_DNA"/>
</dbReference>
<sequence length="166" mass="18183">MLLIPTETGNIQGDRISPDGSWAMPSGPKRDLSDASKPGRGLMTSRGPDIEQPSSNTLIDQATRSNLDLDNAEPYETKRLFPATVFSLGSFRVDFSATGLRSGVIVIDSSKLRSPSSLFTEIIFLCHSHPFKHTAVPGAKRNKRPPWREKYAPFSDSSVFETNSGD</sequence>
<evidence type="ECO:0000313" key="3">
    <source>
        <dbReference type="Proteomes" id="UP001283361"/>
    </source>
</evidence>
<feature type="region of interest" description="Disordered" evidence="1">
    <location>
        <begin position="1"/>
        <end position="61"/>
    </location>
</feature>
<evidence type="ECO:0000313" key="2">
    <source>
        <dbReference type="EMBL" id="KAK3799682.1"/>
    </source>
</evidence>
<dbReference type="Proteomes" id="UP001283361">
    <property type="component" value="Unassembled WGS sequence"/>
</dbReference>
<organism evidence="2 3">
    <name type="scientific">Elysia crispata</name>
    <name type="common">lettuce slug</name>
    <dbReference type="NCBI Taxonomy" id="231223"/>
    <lineage>
        <taxon>Eukaryota</taxon>
        <taxon>Metazoa</taxon>
        <taxon>Spiralia</taxon>
        <taxon>Lophotrochozoa</taxon>
        <taxon>Mollusca</taxon>
        <taxon>Gastropoda</taxon>
        <taxon>Heterobranchia</taxon>
        <taxon>Euthyneura</taxon>
        <taxon>Panpulmonata</taxon>
        <taxon>Sacoglossa</taxon>
        <taxon>Placobranchoidea</taxon>
        <taxon>Plakobranchidae</taxon>
        <taxon>Elysia</taxon>
    </lineage>
</organism>
<feature type="compositionally biased region" description="Polar residues" evidence="1">
    <location>
        <begin position="52"/>
        <end position="61"/>
    </location>
</feature>
<keyword evidence="3" id="KW-1185">Reference proteome</keyword>
<name>A0AAE1EAB0_9GAST</name>
<comment type="caution">
    <text evidence="2">The sequence shown here is derived from an EMBL/GenBank/DDBJ whole genome shotgun (WGS) entry which is preliminary data.</text>
</comment>
<gene>
    <name evidence="2" type="ORF">RRG08_020417</name>
</gene>
<reference evidence="2" key="1">
    <citation type="journal article" date="2023" name="G3 (Bethesda)">
        <title>A reference genome for the long-term kleptoplast-retaining sea slug Elysia crispata morphotype clarki.</title>
        <authorList>
            <person name="Eastman K.E."/>
            <person name="Pendleton A.L."/>
            <person name="Shaikh M.A."/>
            <person name="Suttiyut T."/>
            <person name="Ogas R."/>
            <person name="Tomko P."/>
            <person name="Gavelis G."/>
            <person name="Widhalm J.R."/>
            <person name="Wisecaver J.H."/>
        </authorList>
    </citation>
    <scope>NUCLEOTIDE SEQUENCE</scope>
    <source>
        <strain evidence="2">ECLA1</strain>
    </source>
</reference>
<dbReference type="AlphaFoldDB" id="A0AAE1EAB0"/>
<accession>A0AAE1EAB0</accession>